<feature type="coiled-coil region" evidence="1">
    <location>
        <begin position="40"/>
        <end position="67"/>
    </location>
</feature>
<reference evidence="3" key="1">
    <citation type="submission" date="2012-03" db="EMBL/GenBank/DDBJ databases">
        <title>Complete sequence of chromosome of Deinococcus peraridilitoris DSM 19664.</title>
        <authorList>
            <person name="Lucas S."/>
            <person name="Copeland A."/>
            <person name="Lapidus A."/>
            <person name="Glavina del Rio T."/>
            <person name="Dalin E."/>
            <person name="Tice H."/>
            <person name="Bruce D."/>
            <person name="Goodwin L."/>
            <person name="Pitluck S."/>
            <person name="Peters L."/>
            <person name="Mikhailova N."/>
            <person name="Lu M."/>
            <person name="Kyrpides N."/>
            <person name="Mavromatis K."/>
            <person name="Ivanova N."/>
            <person name="Brettin T."/>
            <person name="Detter J.C."/>
            <person name="Han C."/>
            <person name="Larimer F."/>
            <person name="Land M."/>
            <person name="Hauser L."/>
            <person name="Markowitz V."/>
            <person name="Cheng J.-F."/>
            <person name="Hugenholtz P."/>
            <person name="Woyke T."/>
            <person name="Wu D."/>
            <person name="Pukall R."/>
            <person name="Steenblock K."/>
            <person name="Brambilla E."/>
            <person name="Klenk H.-P."/>
            <person name="Eisen J.A."/>
        </authorList>
    </citation>
    <scope>NUCLEOTIDE SEQUENCE [LARGE SCALE GENOMIC DNA]</scope>
    <source>
        <strain evidence="3">DSM 19664 / LMG 22246 / CIP 109416 / KR-200</strain>
    </source>
</reference>
<dbReference type="AlphaFoldDB" id="L0A6Z1"/>
<gene>
    <name evidence="2" type="ordered locus">Deipe_3790</name>
</gene>
<proteinExistence type="predicted"/>
<evidence type="ECO:0000313" key="3">
    <source>
        <dbReference type="Proteomes" id="UP000010467"/>
    </source>
</evidence>
<dbReference type="RefSeq" id="WP_015237510.1">
    <property type="nucleotide sequence ID" value="NC_019793.1"/>
</dbReference>
<evidence type="ECO:0000256" key="1">
    <source>
        <dbReference type="SAM" id="Coils"/>
    </source>
</evidence>
<evidence type="ECO:0000313" key="2">
    <source>
        <dbReference type="EMBL" id="AFZ69214.1"/>
    </source>
</evidence>
<name>L0A6Z1_DEIPD</name>
<organism evidence="2 3">
    <name type="scientific">Deinococcus peraridilitoris (strain DSM 19664 / LMG 22246 / CIP 109416 / KR-200)</name>
    <dbReference type="NCBI Taxonomy" id="937777"/>
    <lineage>
        <taxon>Bacteria</taxon>
        <taxon>Thermotogati</taxon>
        <taxon>Deinococcota</taxon>
        <taxon>Deinococci</taxon>
        <taxon>Deinococcales</taxon>
        <taxon>Deinococcaceae</taxon>
        <taxon>Deinococcus</taxon>
    </lineage>
</organism>
<sequence length="73" mass="8289">MDLEQRVYLLEKQAEQLAALVNVLLTGMKYSYGLSMTGFDETDREKVDRALANAQELQQEIERLKLGGEGQQN</sequence>
<keyword evidence="1" id="KW-0175">Coiled coil</keyword>
<protein>
    <submittedName>
        <fullName evidence="2">Uncharacterized protein</fullName>
    </submittedName>
</protein>
<dbReference type="STRING" id="937777.Deipe_3790"/>
<dbReference type="KEGG" id="dpd:Deipe_3790"/>
<dbReference type="EMBL" id="CP003382">
    <property type="protein sequence ID" value="AFZ69214.1"/>
    <property type="molecule type" value="Genomic_DNA"/>
</dbReference>
<accession>L0A6Z1</accession>
<dbReference type="HOGENOM" id="CLU_2698524_0_0_0"/>
<dbReference type="PATRIC" id="fig|937777.3.peg.3801"/>
<dbReference type="Proteomes" id="UP000010467">
    <property type="component" value="Chromosome"/>
</dbReference>
<keyword evidence="3" id="KW-1185">Reference proteome</keyword>